<dbReference type="AlphaFoldDB" id="A0A2Z7CVC5"/>
<accession>A0A2Z7CVC5</accession>
<reference evidence="2 3" key="1">
    <citation type="journal article" date="2015" name="Proc. Natl. Acad. Sci. U.S.A.">
        <title>The resurrection genome of Boea hygrometrica: A blueprint for survival of dehydration.</title>
        <authorList>
            <person name="Xiao L."/>
            <person name="Yang G."/>
            <person name="Zhang L."/>
            <person name="Yang X."/>
            <person name="Zhao S."/>
            <person name="Ji Z."/>
            <person name="Zhou Q."/>
            <person name="Hu M."/>
            <person name="Wang Y."/>
            <person name="Chen M."/>
            <person name="Xu Y."/>
            <person name="Jin H."/>
            <person name="Xiao X."/>
            <person name="Hu G."/>
            <person name="Bao F."/>
            <person name="Hu Y."/>
            <person name="Wan P."/>
            <person name="Li L."/>
            <person name="Deng X."/>
            <person name="Kuang T."/>
            <person name="Xiang C."/>
            <person name="Zhu J.K."/>
            <person name="Oliver M.J."/>
            <person name="He Y."/>
        </authorList>
    </citation>
    <scope>NUCLEOTIDE SEQUENCE [LARGE SCALE GENOMIC DNA]</scope>
    <source>
        <strain evidence="3">cv. XS01</strain>
    </source>
</reference>
<protein>
    <submittedName>
        <fullName evidence="2">Uncharacterized protein</fullName>
    </submittedName>
</protein>
<feature type="compositionally biased region" description="Polar residues" evidence="1">
    <location>
        <begin position="65"/>
        <end position="79"/>
    </location>
</feature>
<dbReference type="Proteomes" id="UP000250235">
    <property type="component" value="Unassembled WGS sequence"/>
</dbReference>
<dbReference type="EMBL" id="KQ992483">
    <property type="protein sequence ID" value="KZV50305.1"/>
    <property type="molecule type" value="Genomic_DNA"/>
</dbReference>
<organism evidence="2 3">
    <name type="scientific">Dorcoceras hygrometricum</name>
    <dbReference type="NCBI Taxonomy" id="472368"/>
    <lineage>
        <taxon>Eukaryota</taxon>
        <taxon>Viridiplantae</taxon>
        <taxon>Streptophyta</taxon>
        <taxon>Embryophyta</taxon>
        <taxon>Tracheophyta</taxon>
        <taxon>Spermatophyta</taxon>
        <taxon>Magnoliopsida</taxon>
        <taxon>eudicotyledons</taxon>
        <taxon>Gunneridae</taxon>
        <taxon>Pentapetalae</taxon>
        <taxon>asterids</taxon>
        <taxon>lamiids</taxon>
        <taxon>Lamiales</taxon>
        <taxon>Gesneriaceae</taxon>
        <taxon>Didymocarpoideae</taxon>
        <taxon>Trichosporeae</taxon>
        <taxon>Loxocarpinae</taxon>
        <taxon>Dorcoceras</taxon>
    </lineage>
</organism>
<evidence type="ECO:0000256" key="1">
    <source>
        <dbReference type="SAM" id="MobiDB-lite"/>
    </source>
</evidence>
<evidence type="ECO:0000313" key="2">
    <source>
        <dbReference type="EMBL" id="KZV50305.1"/>
    </source>
</evidence>
<keyword evidence="3" id="KW-1185">Reference proteome</keyword>
<evidence type="ECO:0000313" key="3">
    <source>
        <dbReference type="Proteomes" id="UP000250235"/>
    </source>
</evidence>
<sequence>MDQVDKKVTLGFLTRRIEPSWLRTNQLEVKDDQPGADKPASRMITVRSLISQMYQPARNEANLEPRSSSRAGKNRTSSAADKKRHRCKVAQEQIKEKSNQLDEDAS</sequence>
<proteinExistence type="predicted"/>
<gene>
    <name evidence="2" type="ORF">F511_37615</name>
</gene>
<feature type="region of interest" description="Disordered" evidence="1">
    <location>
        <begin position="55"/>
        <end position="106"/>
    </location>
</feature>
<name>A0A2Z7CVC5_9LAMI</name>